<evidence type="ECO:0000256" key="1">
    <source>
        <dbReference type="SAM" id="Phobius"/>
    </source>
</evidence>
<name>A0A9D1RIQ6_9BACT</name>
<proteinExistence type="predicted"/>
<protein>
    <submittedName>
        <fullName evidence="2">Mpv17/PMP22 family protein</fullName>
    </submittedName>
</protein>
<organism evidence="2 3">
    <name type="scientific">Candidatus Onthomorpha intestinigallinarum</name>
    <dbReference type="NCBI Taxonomy" id="2840880"/>
    <lineage>
        <taxon>Bacteria</taxon>
        <taxon>Pseudomonadati</taxon>
        <taxon>Bacteroidota</taxon>
        <taxon>Bacteroidia</taxon>
        <taxon>Bacteroidales</taxon>
        <taxon>Candidatus Onthomorpha</taxon>
    </lineage>
</organism>
<dbReference type="EMBL" id="DXGG01000191">
    <property type="protein sequence ID" value="HIW87818.1"/>
    <property type="molecule type" value="Genomic_DNA"/>
</dbReference>
<gene>
    <name evidence="2" type="ORF">IAC47_06055</name>
</gene>
<dbReference type="AlphaFoldDB" id="A0A9D1RIQ6"/>
<evidence type="ECO:0000313" key="3">
    <source>
        <dbReference type="Proteomes" id="UP000824267"/>
    </source>
</evidence>
<keyword evidence="1" id="KW-1133">Transmembrane helix</keyword>
<feature type="transmembrane region" description="Helical" evidence="1">
    <location>
        <begin position="7"/>
        <end position="26"/>
    </location>
</feature>
<keyword evidence="1" id="KW-0812">Transmembrane</keyword>
<feature type="transmembrane region" description="Helical" evidence="1">
    <location>
        <begin position="176"/>
        <end position="196"/>
    </location>
</feature>
<feature type="transmembrane region" description="Helical" evidence="1">
    <location>
        <begin position="79"/>
        <end position="104"/>
    </location>
</feature>
<dbReference type="Proteomes" id="UP000824267">
    <property type="component" value="Unassembled WGS sequence"/>
</dbReference>
<feature type="transmembrane region" description="Helical" evidence="1">
    <location>
        <begin position="208"/>
        <end position="229"/>
    </location>
</feature>
<accession>A0A9D1RIQ6</accession>
<evidence type="ECO:0000313" key="2">
    <source>
        <dbReference type="EMBL" id="HIW87818.1"/>
    </source>
</evidence>
<feature type="transmembrane region" description="Helical" evidence="1">
    <location>
        <begin position="124"/>
        <end position="145"/>
    </location>
</feature>
<feature type="transmembrane region" description="Helical" evidence="1">
    <location>
        <begin position="38"/>
        <end position="58"/>
    </location>
</feature>
<sequence>MKYKDLIFIVSVSAVVVLFFLIEPLNNWFMSWSKAHDWRYFLLAFLKFGILATMGECIGLRISKGVYNEKGFGILPRALVWGILGVAITIAMGVFANGTFNLLGYFGMELEPSTIAQEPFYRQLIYAVCVSVLMNTFFAPVFMTIHKVTDTHILNTGGTLKGFFSPIKFGEIFVNLNWKVLWGFVFTKTIPFFWYPAHTITFLLPPQYRVLFAALLGVALGVILSIANLKKK</sequence>
<comment type="caution">
    <text evidence="2">The sequence shown here is derived from an EMBL/GenBank/DDBJ whole genome shotgun (WGS) entry which is preliminary data.</text>
</comment>
<reference evidence="2" key="1">
    <citation type="journal article" date="2021" name="PeerJ">
        <title>Extensive microbial diversity within the chicken gut microbiome revealed by metagenomics and culture.</title>
        <authorList>
            <person name="Gilroy R."/>
            <person name="Ravi A."/>
            <person name="Getino M."/>
            <person name="Pursley I."/>
            <person name="Horton D.L."/>
            <person name="Alikhan N.F."/>
            <person name="Baker D."/>
            <person name="Gharbi K."/>
            <person name="Hall N."/>
            <person name="Watson M."/>
            <person name="Adriaenssens E.M."/>
            <person name="Foster-Nyarko E."/>
            <person name="Jarju S."/>
            <person name="Secka A."/>
            <person name="Antonio M."/>
            <person name="Oren A."/>
            <person name="Chaudhuri R.R."/>
            <person name="La Ragione R."/>
            <person name="Hildebrand F."/>
            <person name="Pallen M.J."/>
        </authorList>
    </citation>
    <scope>NUCLEOTIDE SEQUENCE</scope>
    <source>
        <strain evidence="2">Gambia16-930</strain>
    </source>
</reference>
<keyword evidence="1" id="KW-0472">Membrane</keyword>
<reference evidence="2" key="2">
    <citation type="submission" date="2021-04" db="EMBL/GenBank/DDBJ databases">
        <authorList>
            <person name="Gilroy R."/>
        </authorList>
    </citation>
    <scope>NUCLEOTIDE SEQUENCE</scope>
    <source>
        <strain evidence="2">Gambia16-930</strain>
    </source>
</reference>